<dbReference type="OrthoDB" id="8963429at2759"/>
<reference evidence="1" key="1">
    <citation type="submission" date="2021-02" db="EMBL/GenBank/DDBJ databases">
        <authorList>
            <person name="Nowell W R."/>
        </authorList>
    </citation>
    <scope>NUCLEOTIDE SEQUENCE</scope>
</reference>
<protein>
    <recommendedName>
        <fullName evidence="4">GIY-YIG domain-containing protein</fullName>
    </recommendedName>
</protein>
<dbReference type="Proteomes" id="UP000681722">
    <property type="component" value="Unassembled WGS sequence"/>
</dbReference>
<sequence length="388" mass="45923">ANNGHKNEKDLNDLQKILENSQFPKNIKNRIKKEVNDNLSRSNNVNNNQQCSGIVVIPHLNGITERLKRDLKKHQIKTFTQHSKSIGSILNKTKLIALNKLGTKKKDSTVFAKNAIYGIPGKCGCIYVGETEDFERRHKQHMSNVKYHRVNESEIVQHLLVSNSSCNIQFEKSLIFDREENKHRRKVLEAVYSIANKSYNNKRMICNQWKASISKWIGEKSVLNFNIYTDNYMTTTFYHQSQQFSFTHLKLVITSNYETVDGIAFLFKYLSKLQYLTFECTGNTEFLDGYYCQRVLSTSLIQLKTFHLYIELYYNSYPFDLNYIITCFQNKYYRDHNWHFEYVYEQEKEHFRFYSLPYYQNEISIIDKKICETKSTMELRQLSTSKTV</sequence>
<keyword evidence="3" id="KW-1185">Reference proteome</keyword>
<dbReference type="AlphaFoldDB" id="A0A815KL38"/>
<comment type="caution">
    <text evidence="1">The sequence shown here is derived from an EMBL/GenBank/DDBJ whole genome shotgun (WGS) entry which is preliminary data.</text>
</comment>
<name>A0A815KL38_9BILA</name>
<evidence type="ECO:0000313" key="1">
    <source>
        <dbReference type="EMBL" id="CAF1397667.1"/>
    </source>
</evidence>
<dbReference type="Proteomes" id="UP000663829">
    <property type="component" value="Unassembled WGS sequence"/>
</dbReference>
<feature type="non-terminal residue" evidence="1">
    <location>
        <position position="1"/>
    </location>
</feature>
<dbReference type="EMBL" id="CAJOBC010082771">
    <property type="protein sequence ID" value="CAF4291738.1"/>
    <property type="molecule type" value="Genomic_DNA"/>
</dbReference>
<evidence type="ECO:0000313" key="2">
    <source>
        <dbReference type="EMBL" id="CAF4291738.1"/>
    </source>
</evidence>
<evidence type="ECO:0000313" key="3">
    <source>
        <dbReference type="Proteomes" id="UP000663829"/>
    </source>
</evidence>
<accession>A0A815KL38</accession>
<dbReference type="EMBL" id="CAJNOQ010017354">
    <property type="protein sequence ID" value="CAF1397667.1"/>
    <property type="molecule type" value="Genomic_DNA"/>
</dbReference>
<evidence type="ECO:0008006" key="4">
    <source>
        <dbReference type="Google" id="ProtNLM"/>
    </source>
</evidence>
<organism evidence="1 3">
    <name type="scientific">Didymodactylos carnosus</name>
    <dbReference type="NCBI Taxonomy" id="1234261"/>
    <lineage>
        <taxon>Eukaryota</taxon>
        <taxon>Metazoa</taxon>
        <taxon>Spiralia</taxon>
        <taxon>Gnathifera</taxon>
        <taxon>Rotifera</taxon>
        <taxon>Eurotatoria</taxon>
        <taxon>Bdelloidea</taxon>
        <taxon>Philodinida</taxon>
        <taxon>Philodinidae</taxon>
        <taxon>Didymodactylos</taxon>
    </lineage>
</organism>
<proteinExistence type="predicted"/>
<gene>
    <name evidence="1" type="ORF">GPM918_LOCUS33108</name>
    <name evidence="2" type="ORF">SRO942_LOCUS33785</name>
</gene>